<name>A0A1Q3ETP2_LENED</name>
<dbReference type="InterPro" id="IPR015257">
    <property type="entry name" value="Maf1"/>
</dbReference>
<accession>A0A1Q3ETP2</accession>
<reference evidence="2 3" key="2">
    <citation type="submission" date="2017-02" db="EMBL/GenBank/DDBJ databases">
        <title>A genome survey and senescence transcriptome analysis in Lentinula edodes.</title>
        <authorList>
            <person name="Sakamoto Y."/>
            <person name="Nakade K."/>
            <person name="Sato S."/>
            <person name="Yoshida Y."/>
            <person name="Miyazaki K."/>
            <person name="Natsume S."/>
            <person name="Konno N."/>
        </authorList>
    </citation>
    <scope>NUCLEOTIDE SEQUENCE [LARGE SCALE GENOMIC DNA]</scope>
    <source>
        <strain evidence="2 3">NBRC 111202</strain>
    </source>
</reference>
<evidence type="ECO:0000313" key="2">
    <source>
        <dbReference type="EMBL" id="GAW10548.1"/>
    </source>
</evidence>
<evidence type="ECO:0000313" key="3">
    <source>
        <dbReference type="Proteomes" id="UP000188533"/>
    </source>
</evidence>
<dbReference type="InterPro" id="IPR038564">
    <property type="entry name" value="Maf1_sf"/>
</dbReference>
<organism evidence="2 3">
    <name type="scientific">Lentinula edodes</name>
    <name type="common">Shiitake mushroom</name>
    <name type="synonym">Lentinus edodes</name>
    <dbReference type="NCBI Taxonomy" id="5353"/>
    <lineage>
        <taxon>Eukaryota</taxon>
        <taxon>Fungi</taxon>
        <taxon>Dikarya</taxon>
        <taxon>Basidiomycota</taxon>
        <taxon>Agaricomycotina</taxon>
        <taxon>Agaricomycetes</taxon>
        <taxon>Agaricomycetidae</taxon>
        <taxon>Agaricales</taxon>
        <taxon>Marasmiineae</taxon>
        <taxon>Omphalotaceae</taxon>
        <taxon>Lentinula</taxon>
    </lineage>
</organism>
<dbReference type="GO" id="GO:0016480">
    <property type="term" value="P:negative regulation of transcription by RNA polymerase III"/>
    <property type="evidence" value="ECO:0007669"/>
    <property type="project" value="InterPro"/>
</dbReference>
<dbReference type="PANTHER" id="PTHR22504:SF0">
    <property type="entry name" value="REPRESSOR OF RNA POLYMERASE III TRANSCRIPTION MAF1 HOMOLOG"/>
    <property type="match status" value="1"/>
</dbReference>
<dbReference type="GO" id="GO:0000994">
    <property type="term" value="F:RNA polymerase III core binding"/>
    <property type="evidence" value="ECO:0007669"/>
    <property type="project" value="TreeGrafter"/>
</dbReference>
<proteinExistence type="predicted"/>
<dbReference type="AlphaFoldDB" id="A0A1Q3ETP2"/>
<feature type="region of interest" description="Disordered" evidence="1">
    <location>
        <begin position="239"/>
        <end position="262"/>
    </location>
</feature>
<dbReference type="EMBL" id="BDGU01001862">
    <property type="protein sequence ID" value="GAW10548.1"/>
    <property type="molecule type" value="Genomic_DNA"/>
</dbReference>
<dbReference type="Proteomes" id="UP000188533">
    <property type="component" value="Unassembled WGS sequence"/>
</dbReference>
<gene>
    <name evidence="2" type="ORF">LENED_012830</name>
</gene>
<dbReference type="STRING" id="5353.A0A1Q3ETP2"/>
<feature type="region of interest" description="Disordered" evidence="1">
    <location>
        <begin position="280"/>
        <end position="349"/>
    </location>
</feature>
<keyword evidence="3" id="KW-1185">Reference proteome</keyword>
<sequence>MKYIELPSLTALASSLSHQGSECNVSVRLEAYSCKNIKRDKRLFRDLEKVYWDDMGVLETMKFDPGEEHSKSSPAEGSSSHALPHSYLAQAHSSLSTPFGPLGSPQSRKTLYLLISTLNVAFPDYIFDSVKPSSFVHLESGAQILNALSTTLLASQTSVRSRTSRHNSGYASMAYGAYPAAQGLGFGVAQGSPGSPYEFVKESPCAPSSVISGTHPEVYALLDDVIGPLDECEVFEYVPEPEEDPNAGEGEEDGDEDFEDEFEGYSPDEVHVFTLDEDINTQSDNQPHSTLSTPVTPRDAVLSTSANPISPFDESYRPLSPTRLTLRTPSRSSSSILPSSYPPMHPTSSSGGNTLLWSSHWFFLNRKQKRILYVTVWARKRSMDSMPETPVDEELFVYGSEPTHQLYASVARRNRRIRKFSESDESDVSPVSMRFPTAGKERFLGWEGAAGLVRESVSGLEGPSGTQHESKAAQ</sequence>
<reference evidence="2 3" key="1">
    <citation type="submission" date="2016-08" db="EMBL/GenBank/DDBJ databases">
        <authorList>
            <consortium name="Lentinula edodes genome sequencing consortium"/>
            <person name="Sakamoto Y."/>
            <person name="Nakade K."/>
            <person name="Sato S."/>
            <person name="Yoshida Y."/>
            <person name="Miyazaki K."/>
            <person name="Natsume S."/>
            <person name="Konno N."/>
        </authorList>
    </citation>
    <scope>NUCLEOTIDE SEQUENCE [LARGE SCALE GENOMIC DNA]</scope>
    <source>
        <strain evidence="2 3">NBRC 111202</strain>
    </source>
</reference>
<dbReference type="PANTHER" id="PTHR22504">
    <property type="entry name" value="REPRESSOR OF RNA POLYMERASE III TRANSCRIPTION MAF1"/>
    <property type="match status" value="1"/>
</dbReference>
<dbReference type="Gene3D" id="3.40.1000.50">
    <property type="entry name" value="Repressor of RNA polymerase III transcription Maf1"/>
    <property type="match status" value="2"/>
</dbReference>
<feature type="compositionally biased region" description="Low complexity" evidence="1">
    <location>
        <begin position="317"/>
        <end position="339"/>
    </location>
</feature>
<feature type="compositionally biased region" description="Polar residues" evidence="1">
    <location>
        <begin position="280"/>
        <end position="295"/>
    </location>
</feature>
<protein>
    <submittedName>
        <fullName evidence="2">Maf1-domain-containing protein</fullName>
    </submittedName>
</protein>
<evidence type="ECO:0000256" key="1">
    <source>
        <dbReference type="SAM" id="MobiDB-lite"/>
    </source>
</evidence>
<dbReference type="GO" id="GO:0005634">
    <property type="term" value="C:nucleus"/>
    <property type="evidence" value="ECO:0007669"/>
    <property type="project" value="TreeGrafter"/>
</dbReference>
<comment type="caution">
    <text evidence="2">The sequence shown here is derived from an EMBL/GenBank/DDBJ whole genome shotgun (WGS) entry which is preliminary data.</text>
</comment>
<dbReference type="Pfam" id="PF09174">
    <property type="entry name" value="Maf1"/>
    <property type="match status" value="1"/>
</dbReference>